<comment type="caution">
    <text evidence="1">The sequence shown here is derived from an EMBL/GenBank/DDBJ whole genome shotgun (WGS) entry which is preliminary data.</text>
</comment>
<dbReference type="STRING" id="4795.A0A225WNK7"/>
<reference evidence="2" key="1">
    <citation type="submission" date="2017-03" db="EMBL/GenBank/DDBJ databases">
        <title>Phytopthora megakarya and P. palmivora, two closely related causual agents of cacao black pod achieved similar genome size and gene model numbers by different mechanisms.</title>
        <authorList>
            <person name="Ali S."/>
            <person name="Shao J."/>
            <person name="Larry D.J."/>
            <person name="Kronmiller B."/>
            <person name="Shen D."/>
            <person name="Strem M.D."/>
            <person name="Melnick R.L."/>
            <person name="Guiltinan M.J."/>
            <person name="Tyler B.M."/>
            <person name="Meinhardt L.W."/>
            <person name="Bailey B.A."/>
        </authorList>
    </citation>
    <scope>NUCLEOTIDE SEQUENCE [LARGE SCALE GENOMIC DNA]</scope>
    <source>
        <strain evidence="2">zdho120</strain>
    </source>
</reference>
<organism evidence="1 2">
    <name type="scientific">Phytophthora megakarya</name>
    <dbReference type="NCBI Taxonomy" id="4795"/>
    <lineage>
        <taxon>Eukaryota</taxon>
        <taxon>Sar</taxon>
        <taxon>Stramenopiles</taxon>
        <taxon>Oomycota</taxon>
        <taxon>Peronosporomycetes</taxon>
        <taxon>Peronosporales</taxon>
        <taxon>Peronosporaceae</taxon>
        <taxon>Phytophthora</taxon>
    </lineage>
</organism>
<dbReference type="GO" id="GO:0003677">
    <property type="term" value="F:DNA binding"/>
    <property type="evidence" value="ECO:0007669"/>
    <property type="project" value="InterPro"/>
</dbReference>
<dbReference type="EMBL" id="NBNE01000485">
    <property type="protein sequence ID" value="OWZ19124.1"/>
    <property type="molecule type" value="Genomic_DNA"/>
</dbReference>
<name>A0A225WNK7_9STRA</name>
<gene>
    <name evidence="1" type="ORF">PHMEG_0006677</name>
</gene>
<keyword evidence="2" id="KW-1185">Reference proteome</keyword>
<dbReference type="AlphaFoldDB" id="A0A225WNK7"/>
<dbReference type="Proteomes" id="UP000198211">
    <property type="component" value="Unassembled WGS sequence"/>
</dbReference>
<sequence>MKSPALQVELEESAHVTFDRCRDSHPVNITRAYAPNQRVFKEWCQCKGFMKLRATKLPRQTYTYFIIKKKSRVMTKGSDRKVSVATVEMSWSEHTSSSTQQPHQGAVNIIEARETRKNKREYAGRCRKCKCHFLCHACLLRGESALNLKLPDRFSVILENDGLNDCRALVMIKEHFKTNPYGRCEFGSYIMHYNVEIYPIGARVLLLFSLGYENGRHS</sequence>
<dbReference type="Gene3D" id="1.10.443.20">
    <property type="entry name" value="Centromere DNA-binding protein complex CBF3 subunit, domain 2"/>
    <property type="match status" value="1"/>
</dbReference>
<dbReference type="InterPro" id="IPR038279">
    <property type="entry name" value="Ndc10_dom2_sf"/>
</dbReference>
<evidence type="ECO:0000313" key="1">
    <source>
        <dbReference type="EMBL" id="OWZ19124.1"/>
    </source>
</evidence>
<evidence type="ECO:0000313" key="2">
    <source>
        <dbReference type="Proteomes" id="UP000198211"/>
    </source>
</evidence>
<proteinExistence type="predicted"/>
<dbReference type="OrthoDB" id="165518at2759"/>
<accession>A0A225WNK7</accession>
<protein>
    <submittedName>
        <fullName evidence="1">Uncharacterized protein</fullName>
    </submittedName>
</protein>